<evidence type="ECO:0008006" key="3">
    <source>
        <dbReference type="Google" id="ProtNLM"/>
    </source>
</evidence>
<dbReference type="Proteomes" id="UP000244450">
    <property type="component" value="Unassembled WGS sequence"/>
</dbReference>
<accession>A0A2T7BGC3</accession>
<protein>
    <recommendedName>
        <fullName evidence="3">AAA+ ATPase domain-containing protein</fullName>
    </recommendedName>
</protein>
<dbReference type="InterPro" id="IPR027417">
    <property type="entry name" value="P-loop_NTPase"/>
</dbReference>
<sequence length="344" mass="38614">MSVIPQQHCLKIVQNPLPETYAWSIVTYCEASAWMEDPALIVQLMRKWQHLKIFNDAIARITAAVPPVFHIPPQVWDPILVRLNLPLLNRSITRRAVEGFSRPLRQPNYEGVTRVLVVTGPAGSGKSFTVLYVQYISQFMNHANFNSIYIDLKAQAVTRFGPLDLARLILDQVNPSWVADGITLPELQEEQASRWINYLCRVIADQVALAGKTCVIILDGLDGGGGVQLLPAETLEMIACLVAIASTESIPEVSRDMMRLVLLGFEHPVRNYLNTVRTERIKPVERDEIRKYFEDYARFYNKTIATAGIEDMVDAVLQDVPNDASRTRQLADKALAFAIGIINS</sequence>
<keyword evidence="2" id="KW-1185">Reference proteome</keyword>
<organism evidence="1 2">
    <name type="scientific">Chitinophaga parva</name>
    <dbReference type="NCBI Taxonomy" id="2169414"/>
    <lineage>
        <taxon>Bacteria</taxon>
        <taxon>Pseudomonadati</taxon>
        <taxon>Bacteroidota</taxon>
        <taxon>Chitinophagia</taxon>
        <taxon>Chitinophagales</taxon>
        <taxon>Chitinophagaceae</taxon>
        <taxon>Chitinophaga</taxon>
    </lineage>
</organism>
<dbReference type="Gene3D" id="3.40.50.300">
    <property type="entry name" value="P-loop containing nucleotide triphosphate hydrolases"/>
    <property type="match status" value="1"/>
</dbReference>
<comment type="caution">
    <text evidence="1">The sequence shown here is derived from an EMBL/GenBank/DDBJ whole genome shotgun (WGS) entry which is preliminary data.</text>
</comment>
<evidence type="ECO:0000313" key="2">
    <source>
        <dbReference type="Proteomes" id="UP000244450"/>
    </source>
</evidence>
<proteinExistence type="predicted"/>
<evidence type="ECO:0000313" key="1">
    <source>
        <dbReference type="EMBL" id="PUZ25336.1"/>
    </source>
</evidence>
<dbReference type="AlphaFoldDB" id="A0A2T7BGC3"/>
<dbReference type="EMBL" id="QCYK01000002">
    <property type="protein sequence ID" value="PUZ25336.1"/>
    <property type="molecule type" value="Genomic_DNA"/>
</dbReference>
<dbReference type="SUPFAM" id="SSF52540">
    <property type="entry name" value="P-loop containing nucleoside triphosphate hydrolases"/>
    <property type="match status" value="1"/>
</dbReference>
<gene>
    <name evidence="1" type="ORF">DCC81_13615</name>
</gene>
<reference evidence="1 2" key="1">
    <citation type="submission" date="2018-04" db="EMBL/GenBank/DDBJ databases">
        <title>Chitinophaga fuyangensis sp. nov., isolated from soil in a chemical factory.</title>
        <authorList>
            <person name="Chen K."/>
        </authorList>
    </citation>
    <scope>NUCLEOTIDE SEQUENCE [LARGE SCALE GENOMIC DNA]</scope>
    <source>
        <strain evidence="1 2">LY-1</strain>
    </source>
</reference>
<name>A0A2T7BGC3_9BACT</name>